<protein>
    <recommendedName>
        <fullName evidence="4">Histidine kinase</fullName>
    </recommendedName>
</protein>
<evidence type="ECO:0000313" key="2">
    <source>
        <dbReference type="EMBL" id="APZ43398.1"/>
    </source>
</evidence>
<dbReference type="KEGG" id="afy:BW247_10095"/>
<sequence length="458" mass="50639">MAGIGFELRRLSRSDSYLGQLRAYFYAGIVGSGPWVLSILAILVLGVMSLGVVVPAQLISQFQTSVTWLIALSLIYSGGVQLLYTRYVADRLFEHRSEEVLPNLFGIVLLTTLPLFLLSIPLALWLLPGTTPAYRLLMVVALSQLNMVWILTVLLSGLKQYKWLLVLYFLGYGGAVALGLALGRAGLGMEGLLLAFVLGQAVIAVGSLALVWREYPPQRLIGFDFLRRGRLKLWLLPTGLLFNAGVWVDKFLFWLWPSTGHAVIGTLHASVIYDTPVFLAYFTIIPGMAVFLLRMEVDFVLGYDRYYDAVREGGALSSIRHYREQMVVTARAGIYDILKTQGFTLLGLMALGPSLLGFFGIPTLYFPLLVIDAVGVSLQLLVMAGLNILFYLDRLRTAAAMTALMFVGNLALTLVTLNLGPFYFGYGFVVAMLISAVAILLTCNRILDRLNYTTFMLR</sequence>
<dbReference type="OrthoDB" id="37830at2"/>
<feature type="transmembrane region" description="Helical" evidence="1">
    <location>
        <begin position="66"/>
        <end position="84"/>
    </location>
</feature>
<evidence type="ECO:0000313" key="3">
    <source>
        <dbReference type="Proteomes" id="UP000243807"/>
    </source>
</evidence>
<dbReference type="RefSeq" id="WP_076837039.1">
    <property type="nucleotide sequence ID" value="NZ_CP019434.1"/>
</dbReference>
<dbReference type="STRING" id="1765967.BW247_10095"/>
<feature type="transmembrane region" description="Helical" evidence="1">
    <location>
        <begin position="343"/>
        <end position="362"/>
    </location>
</feature>
<feature type="transmembrane region" description="Helical" evidence="1">
    <location>
        <begin position="191"/>
        <end position="212"/>
    </location>
</feature>
<name>A0A1P8UHS6_9GAMM</name>
<accession>A0A1P8UHS6</accession>
<dbReference type="InterPro" id="IPR031617">
    <property type="entry name" value="PelG"/>
</dbReference>
<dbReference type="AlphaFoldDB" id="A0A1P8UHS6"/>
<feature type="transmembrane region" description="Helical" evidence="1">
    <location>
        <begin position="368"/>
        <end position="392"/>
    </location>
</feature>
<keyword evidence="3" id="KW-1185">Reference proteome</keyword>
<feature type="transmembrane region" description="Helical" evidence="1">
    <location>
        <begin position="163"/>
        <end position="185"/>
    </location>
</feature>
<keyword evidence="1" id="KW-0472">Membrane</keyword>
<evidence type="ECO:0000256" key="1">
    <source>
        <dbReference type="SAM" id="Phobius"/>
    </source>
</evidence>
<feature type="transmembrane region" description="Helical" evidence="1">
    <location>
        <begin position="399"/>
        <end position="417"/>
    </location>
</feature>
<feature type="transmembrane region" description="Helical" evidence="1">
    <location>
        <begin position="276"/>
        <end position="295"/>
    </location>
</feature>
<keyword evidence="1" id="KW-0812">Transmembrane</keyword>
<proteinExistence type="predicted"/>
<feature type="transmembrane region" description="Helical" evidence="1">
    <location>
        <begin position="423"/>
        <end position="447"/>
    </location>
</feature>
<feature type="transmembrane region" description="Helical" evidence="1">
    <location>
        <begin position="133"/>
        <end position="156"/>
    </location>
</feature>
<gene>
    <name evidence="2" type="ORF">BW247_10095</name>
</gene>
<organism evidence="2 3">
    <name type="scientific">Acidihalobacter ferrooxydans</name>
    <dbReference type="NCBI Taxonomy" id="1765967"/>
    <lineage>
        <taxon>Bacteria</taxon>
        <taxon>Pseudomonadati</taxon>
        <taxon>Pseudomonadota</taxon>
        <taxon>Gammaproteobacteria</taxon>
        <taxon>Chromatiales</taxon>
        <taxon>Ectothiorhodospiraceae</taxon>
        <taxon>Acidihalobacter</taxon>
    </lineage>
</organism>
<reference evidence="2 3" key="1">
    <citation type="submission" date="2017-01" db="EMBL/GenBank/DDBJ databases">
        <title>Draft sequence of Acidihalobacter ferrooxidans strain DSM 14175 (strain V8).</title>
        <authorList>
            <person name="Khaleque H.N."/>
            <person name="Ramsay J.P."/>
            <person name="Murphy R.J.T."/>
            <person name="Kaksonen A.H."/>
            <person name="Boxall N.J."/>
            <person name="Watkin E.L.J."/>
        </authorList>
    </citation>
    <scope>NUCLEOTIDE SEQUENCE [LARGE SCALE GENOMIC DNA]</scope>
    <source>
        <strain evidence="2 3">V8</strain>
    </source>
</reference>
<dbReference type="EMBL" id="CP019434">
    <property type="protein sequence ID" value="APZ43398.1"/>
    <property type="molecule type" value="Genomic_DNA"/>
</dbReference>
<feature type="transmembrane region" description="Helical" evidence="1">
    <location>
        <begin position="233"/>
        <end position="256"/>
    </location>
</feature>
<dbReference type="Pfam" id="PF16933">
    <property type="entry name" value="PelG"/>
    <property type="match status" value="1"/>
</dbReference>
<feature type="transmembrane region" description="Helical" evidence="1">
    <location>
        <begin position="21"/>
        <end position="54"/>
    </location>
</feature>
<keyword evidence="1" id="KW-1133">Transmembrane helix</keyword>
<dbReference type="Proteomes" id="UP000243807">
    <property type="component" value="Chromosome"/>
</dbReference>
<evidence type="ECO:0008006" key="4">
    <source>
        <dbReference type="Google" id="ProtNLM"/>
    </source>
</evidence>
<feature type="transmembrane region" description="Helical" evidence="1">
    <location>
        <begin position="104"/>
        <end position="127"/>
    </location>
</feature>